<dbReference type="Proteomes" id="UP001353858">
    <property type="component" value="Unassembled WGS sequence"/>
</dbReference>
<keyword evidence="5 6" id="KW-0472">Membrane</keyword>
<comment type="subcellular location">
    <subcellularLocation>
        <location evidence="1">Membrane</location>
        <topology evidence="1">Multi-pass membrane protein</topology>
    </subcellularLocation>
</comment>
<sequence>MSGYSNMNDNDVFWNSQQGTYKNNPYYDSEYSTLQHQQLDFQSFEDVQQQQYYADSFNSGNVTSILEPSKEPFVYSEVNYAETSEYDEPPLLEELEIFPERIVEKMIAVLNPFRGHSLADDSDFLTKGTDLAGPLCFCIVLAITLFVSGSKVYFGYIYGLSVMSCIMMYILLSLMTTNNVFTLSCVTSILGYSLLPIVGLSMLGVFMTLRGPSGVIMAIVAVLWASLSASRLFIAVSGDNDQRPLIAYPCALVCGVFALLVVF</sequence>
<accession>A0AAN7PDR2</accession>
<keyword evidence="8" id="KW-1185">Reference proteome</keyword>
<name>A0AAN7PDR2_9COLE</name>
<dbReference type="PANTHER" id="PTHR21236:SF2">
    <property type="entry name" value="PROTEIN YIPF"/>
    <property type="match status" value="1"/>
</dbReference>
<evidence type="ECO:0000256" key="5">
    <source>
        <dbReference type="ARBA" id="ARBA00023136"/>
    </source>
</evidence>
<feature type="transmembrane region" description="Helical" evidence="6">
    <location>
        <begin position="156"/>
        <end position="177"/>
    </location>
</feature>
<feature type="transmembrane region" description="Helical" evidence="6">
    <location>
        <begin position="131"/>
        <end position="150"/>
    </location>
</feature>
<organism evidence="7 8">
    <name type="scientific">Aquatica leii</name>
    <dbReference type="NCBI Taxonomy" id="1421715"/>
    <lineage>
        <taxon>Eukaryota</taxon>
        <taxon>Metazoa</taxon>
        <taxon>Ecdysozoa</taxon>
        <taxon>Arthropoda</taxon>
        <taxon>Hexapoda</taxon>
        <taxon>Insecta</taxon>
        <taxon>Pterygota</taxon>
        <taxon>Neoptera</taxon>
        <taxon>Endopterygota</taxon>
        <taxon>Coleoptera</taxon>
        <taxon>Polyphaga</taxon>
        <taxon>Elateriformia</taxon>
        <taxon>Elateroidea</taxon>
        <taxon>Lampyridae</taxon>
        <taxon>Luciolinae</taxon>
        <taxon>Aquatica</taxon>
    </lineage>
</organism>
<keyword evidence="4 6" id="KW-1133">Transmembrane helix</keyword>
<evidence type="ECO:0000256" key="6">
    <source>
        <dbReference type="SAM" id="Phobius"/>
    </source>
</evidence>
<proteinExistence type="inferred from homology"/>
<evidence type="ECO:0000256" key="3">
    <source>
        <dbReference type="ARBA" id="ARBA00022692"/>
    </source>
</evidence>
<dbReference type="GO" id="GO:0005802">
    <property type="term" value="C:trans-Golgi network"/>
    <property type="evidence" value="ECO:0007669"/>
    <property type="project" value="TreeGrafter"/>
</dbReference>
<evidence type="ECO:0000313" key="7">
    <source>
        <dbReference type="EMBL" id="KAK4882863.1"/>
    </source>
</evidence>
<evidence type="ECO:0000313" key="8">
    <source>
        <dbReference type="Proteomes" id="UP001353858"/>
    </source>
</evidence>
<dbReference type="AlphaFoldDB" id="A0AAN7PDR2"/>
<evidence type="ECO:0000256" key="4">
    <source>
        <dbReference type="ARBA" id="ARBA00022989"/>
    </source>
</evidence>
<dbReference type="GO" id="GO:0016020">
    <property type="term" value="C:membrane"/>
    <property type="evidence" value="ECO:0007669"/>
    <property type="project" value="UniProtKB-SubCell"/>
</dbReference>
<gene>
    <name evidence="7" type="ORF">RN001_006182</name>
</gene>
<evidence type="ECO:0008006" key="9">
    <source>
        <dbReference type="Google" id="ProtNLM"/>
    </source>
</evidence>
<comment type="similarity">
    <text evidence="2">Belongs to the YIP1 family.</text>
</comment>
<reference evidence="8" key="1">
    <citation type="submission" date="2023-01" db="EMBL/GenBank/DDBJ databases">
        <title>Key to firefly adult light organ development and bioluminescence: homeobox transcription factors regulate luciferase expression and transportation to peroxisome.</title>
        <authorList>
            <person name="Fu X."/>
        </authorList>
    </citation>
    <scope>NUCLEOTIDE SEQUENCE [LARGE SCALE GENOMIC DNA]</scope>
</reference>
<dbReference type="PANTHER" id="PTHR21236">
    <property type="entry name" value="GOLGI MEMBRANE PROTEIN YIP1"/>
    <property type="match status" value="1"/>
</dbReference>
<feature type="transmembrane region" description="Helical" evidence="6">
    <location>
        <begin position="215"/>
        <end position="233"/>
    </location>
</feature>
<dbReference type="GO" id="GO:0006888">
    <property type="term" value="P:endoplasmic reticulum to Golgi vesicle-mediated transport"/>
    <property type="evidence" value="ECO:0007669"/>
    <property type="project" value="InterPro"/>
</dbReference>
<dbReference type="GO" id="GO:0048280">
    <property type="term" value="P:vesicle fusion with Golgi apparatus"/>
    <property type="evidence" value="ECO:0007669"/>
    <property type="project" value="TreeGrafter"/>
</dbReference>
<keyword evidence="3 6" id="KW-0812">Transmembrane</keyword>
<feature type="transmembrane region" description="Helical" evidence="6">
    <location>
        <begin position="189"/>
        <end position="209"/>
    </location>
</feature>
<feature type="transmembrane region" description="Helical" evidence="6">
    <location>
        <begin position="245"/>
        <end position="262"/>
    </location>
</feature>
<evidence type="ECO:0000256" key="2">
    <source>
        <dbReference type="ARBA" id="ARBA00010596"/>
    </source>
</evidence>
<dbReference type="InterPro" id="IPR045231">
    <property type="entry name" value="Yip1/4-like"/>
</dbReference>
<comment type="caution">
    <text evidence="7">The sequence shown here is derived from an EMBL/GenBank/DDBJ whole genome shotgun (WGS) entry which is preliminary data.</text>
</comment>
<evidence type="ECO:0000256" key="1">
    <source>
        <dbReference type="ARBA" id="ARBA00004141"/>
    </source>
</evidence>
<dbReference type="EMBL" id="JARPUR010000002">
    <property type="protein sequence ID" value="KAK4882863.1"/>
    <property type="molecule type" value="Genomic_DNA"/>
</dbReference>
<protein>
    <recommendedName>
        <fullName evidence="9">Protein YIPF</fullName>
    </recommendedName>
</protein>